<reference evidence="1" key="1">
    <citation type="submission" date="2023-11" db="EMBL/GenBank/DDBJ databases">
        <authorList>
            <person name="Poullet M."/>
        </authorList>
    </citation>
    <scope>NUCLEOTIDE SEQUENCE</scope>
    <source>
        <strain evidence="1">E1834</strain>
    </source>
</reference>
<evidence type="ECO:0000313" key="2">
    <source>
        <dbReference type="Proteomes" id="UP001497535"/>
    </source>
</evidence>
<evidence type="ECO:0000313" key="1">
    <source>
        <dbReference type="EMBL" id="CAK5052949.1"/>
    </source>
</evidence>
<protein>
    <submittedName>
        <fullName evidence="1">Uncharacterized protein</fullName>
    </submittedName>
</protein>
<gene>
    <name evidence="1" type="ORF">MENTE1834_LOCUS13994</name>
</gene>
<comment type="caution">
    <text evidence="1">The sequence shown here is derived from an EMBL/GenBank/DDBJ whole genome shotgun (WGS) entry which is preliminary data.</text>
</comment>
<dbReference type="EMBL" id="CAVMJV010000015">
    <property type="protein sequence ID" value="CAK5052949.1"/>
    <property type="molecule type" value="Genomic_DNA"/>
</dbReference>
<organism evidence="1 2">
    <name type="scientific">Meloidogyne enterolobii</name>
    <name type="common">Root-knot nematode worm</name>
    <name type="synonym">Meloidogyne mayaguensis</name>
    <dbReference type="NCBI Taxonomy" id="390850"/>
    <lineage>
        <taxon>Eukaryota</taxon>
        <taxon>Metazoa</taxon>
        <taxon>Ecdysozoa</taxon>
        <taxon>Nematoda</taxon>
        <taxon>Chromadorea</taxon>
        <taxon>Rhabditida</taxon>
        <taxon>Tylenchina</taxon>
        <taxon>Tylenchomorpha</taxon>
        <taxon>Tylenchoidea</taxon>
        <taxon>Meloidogynidae</taxon>
        <taxon>Meloidogyninae</taxon>
        <taxon>Meloidogyne</taxon>
    </lineage>
</organism>
<sequence>MAEAVERIKKSKTNPNELIKTLPQLKISSPISEGSENFMSFNTPEFPSPFRKKKKDQE</sequence>
<keyword evidence="2" id="KW-1185">Reference proteome</keyword>
<dbReference type="Proteomes" id="UP001497535">
    <property type="component" value="Unassembled WGS sequence"/>
</dbReference>
<proteinExistence type="predicted"/>
<name>A0ACB0YLZ2_MELEN</name>
<accession>A0ACB0YLZ2</accession>